<gene>
    <name evidence="7" type="ORF">EgrG_000874060</name>
</gene>
<feature type="transmembrane region" description="Helical" evidence="6">
    <location>
        <begin position="21"/>
        <end position="40"/>
    </location>
</feature>
<keyword evidence="5 6" id="KW-0472">Membrane</keyword>
<dbReference type="GO" id="GO:0016020">
    <property type="term" value="C:membrane"/>
    <property type="evidence" value="ECO:0007669"/>
    <property type="project" value="UniProtKB-SubCell"/>
</dbReference>
<evidence type="ECO:0000256" key="5">
    <source>
        <dbReference type="ARBA" id="ARBA00023136"/>
    </source>
</evidence>
<dbReference type="Proteomes" id="UP000492820">
    <property type="component" value="Unassembled WGS sequence"/>
</dbReference>
<keyword evidence="3 6" id="KW-0812">Transmembrane</keyword>
<protein>
    <recommendedName>
        <fullName evidence="2">Transmembrane protein 267</fullName>
    </recommendedName>
</protein>
<accession>A0A068W8L5</accession>
<dbReference type="AlphaFoldDB" id="A0A068W8L5"/>
<dbReference type="PANTHER" id="PTHR13628:SF1">
    <property type="entry name" value="TRANSMEMBRANE PROTEIN 267"/>
    <property type="match status" value="1"/>
</dbReference>
<evidence type="ECO:0000313" key="7">
    <source>
        <dbReference type="EMBL" id="CDS16320.1"/>
    </source>
</evidence>
<evidence type="ECO:0000256" key="2">
    <source>
        <dbReference type="ARBA" id="ARBA00013977"/>
    </source>
</evidence>
<dbReference type="PANTHER" id="PTHR13628">
    <property type="entry name" value="TRANSMEMBRANE PROTEIN 267"/>
    <property type="match status" value="1"/>
</dbReference>
<feature type="transmembrane region" description="Helical" evidence="6">
    <location>
        <begin position="92"/>
        <end position="113"/>
    </location>
</feature>
<evidence type="ECO:0000256" key="4">
    <source>
        <dbReference type="ARBA" id="ARBA00022989"/>
    </source>
</evidence>
<feature type="transmembrane region" description="Helical" evidence="6">
    <location>
        <begin position="172"/>
        <end position="192"/>
    </location>
</feature>
<evidence type="ECO:0000313" key="9">
    <source>
        <dbReference type="WBParaSite" id="EgrG_000874060"/>
    </source>
</evidence>
<proteinExistence type="predicted"/>
<comment type="subcellular location">
    <subcellularLocation>
        <location evidence="1">Membrane</location>
        <topology evidence="1">Multi-pass membrane protein</topology>
    </subcellularLocation>
</comment>
<reference evidence="9" key="3">
    <citation type="submission" date="2020-10" db="UniProtKB">
        <authorList>
            <consortium name="WormBaseParasite"/>
        </authorList>
    </citation>
    <scope>IDENTIFICATION</scope>
</reference>
<evidence type="ECO:0000256" key="6">
    <source>
        <dbReference type="SAM" id="Phobius"/>
    </source>
</evidence>
<dbReference type="WBParaSite" id="EgrG_000874060">
    <property type="protein sequence ID" value="EgrG_000874060"/>
    <property type="gene ID" value="EgrG_000874060"/>
</dbReference>
<name>A0A068W8L5_ECHGR</name>
<organism evidence="7">
    <name type="scientific">Echinococcus granulosus</name>
    <name type="common">Hydatid tapeworm</name>
    <dbReference type="NCBI Taxonomy" id="6210"/>
    <lineage>
        <taxon>Eukaryota</taxon>
        <taxon>Metazoa</taxon>
        <taxon>Spiralia</taxon>
        <taxon>Lophotrochozoa</taxon>
        <taxon>Platyhelminthes</taxon>
        <taxon>Cestoda</taxon>
        <taxon>Eucestoda</taxon>
        <taxon>Cyclophyllidea</taxon>
        <taxon>Taeniidae</taxon>
        <taxon>Echinococcus</taxon>
        <taxon>Echinococcus granulosus group</taxon>
    </lineage>
</organism>
<reference evidence="7 8" key="1">
    <citation type="journal article" date="2013" name="Nature">
        <title>The genomes of four tapeworm species reveal adaptations to parasitism.</title>
        <authorList>
            <person name="Tsai I.J."/>
            <person name="Zarowiecki M."/>
            <person name="Holroyd N."/>
            <person name="Garciarrubio A."/>
            <person name="Sanchez-Flores A."/>
            <person name="Brooks K.L."/>
            <person name="Tracey A."/>
            <person name="Bobes R.J."/>
            <person name="Fragoso G."/>
            <person name="Sciutto E."/>
            <person name="Aslett M."/>
            <person name="Beasley H."/>
            <person name="Bennett H.M."/>
            <person name="Cai J."/>
            <person name="Camicia F."/>
            <person name="Clark R."/>
            <person name="Cucher M."/>
            <person name="De Silva N."/>
            <person name="Day T.A."/>
            <person name="Deplazes P."/>
            <person name="Estrada K."/>
            <person name="Fernandez C."/>
            <person name="Holland P.W."/>
            <person name="Hou J."/>
            <person name="Hu S."/>
            <person name="Huckvale T."/>
            <person name="Hung S.S."/>
            <person name="Kamenetzky L."/>
            <person name="Keane J.A."/>
            <person name="Kiss F."/>
            <person name="Koziol U."/>
            <person name="Lambert O."/>
            <person name="Liu K."/>
            <person name="Luo X."/>
            <person name="Luo Y."/>
            <person name="Macchiaroli N."/>
            <person name="Nichol S."/>
            <person name="Paps J."/>
            <person name="Parkinson J."/>
            <person name="Pouchkina-Stantcheva N."/>
            <person name="Riddiford N."/>
            <person name="Rosenzvit M."/>
            <person name="Salinas G."/>
            <person name="Wasmuth J.D."/>
            <person name="Zamanian M."/>
            <person name="Zheng Y."/>
            <person name="Cai X."/>
            <person name="Soberon X."/>
            <person name="Olson P.D."/>
            <person name="Laclette J.P."/>
            <person name="Brehm K."/>
            <person name="Berriman M."/>
            <person name="Garciarrubio A."/>
            <person name="Bobes R.J."/>
            <person name="Fragoso G."/>
            <person name="Sanchez-Flores A."/>
            <person name="Estrada K."/>
            <person name="Cevallos M.A."/>
            <person name="Morett E."/>
            <person name="Gonzalez V."/>
            <person name="Portillo T."/>
            <person name="Ochoa-Leyva A."/>
            <person name="Jose M.V."/>
            <person name="Sciutto E."/>
            <person name="Landa A."/>
            <person name="Jimenez L."/>
            <person name="Valdes V."/>
            <person name="Carrero J.C."/>
            <person name="Larralde C."/>
            <person name="Morales-Montor J."/>
            <person name="Limon-Lason J."/>
            <person name="Soberon X."/>
            <person name="Laclette J.P."/>
        </authorList>
    </citation>
    <scope>NUCLEOTIDE SEQUENCE [LARGE SCALE GENOMIC DNA]</scope>
</reference>
<dbReference type="EMBL" id="LK028576">
    <property type="protein sequence ID" value="CDS16320.1"/>
    <property type="molecule type" value="Genomic_DNA"/>
</dbReference>
<evidence type="ECO:0000313" key="8">
    <source>
        <dbReference type="Proteomes" id="UP000492820"/>
    </source>
</evidence>
<feature type="transmembrane region" description="Helical" evidence="6">
    <location>
        <begin position="60"/>
        <end position="80"/>
    </location>
</feature>
<evidence type="ECO:0000256" key="1">
    <source>
        <dbReference type="ARBA" id="ARBA00004141"/>
    </source>
</evidence>
<keyword evidence="4 6" id="KW-1133">Transmembrane helix</keyword>
<dbReference type="InterPro" id="IPR026572">
    <property type="entry name" value="TMEM267"/>
</dbReference>
<evidence type="ECO:0000256" key="3">
    <source>
        <dbReference type="ARBA" id="ARBA00022692"/>
    </source>
</evidence>
<sequence>MELMLKQLPQLLDRHERLEGLNLFLETLAHAFTGAVFWIISSIELPEPKSLRFMIESTFLSALIAIVVDIDHFIAAGSLSIKAAQSLPERPFLHWSGCLVVLAVVLLVGSSIIQHHWFAAPCLGRQTVDGGWITLVAWSSHQLRDSLRRGLWLWPPPRFLLSPPGHIHTPPLPLLLTYPLALATVLTLLHIAPLKLLDCATFSSYFSFREKIKVSIV</sequence>
<reference evidence="7" key="2">
    <citation type="submission" date="2014-06" db="EMBL/GenBank/DDBJ databases">
        <authorList>
            <person name="Aslett M."/>
        </authorList>
    </citation>
    <scope>NUCLEOTIDE SEQUENCE</scope>
</reference>